<evidence type="ECO:0000256" key="6">
    <source>
        <dbReference type="ARBA" id="ARBA00022741"/>
    </source>
</evidence>
<dbReference type="OrthoDB" id="10255969at2759"/>
<dbReference type="PROSITE" id="PS50893">
    <property type="entry name" value="ABC_TRANSPORTER_2"/>
    <property type="match status" value="2"/>
</dbReference>
<evidence type="ECO:0000256" key="4">
    <source>
        <dbReference type="ARBA" id="ARBA00022692"/>
    </source>
</evidence>
<dbReference type="GO" id="GO:0016020">
    <property type="term" value="C:membrane"/>
    <property type="evidence" value="ECO:0007669"/>
    <property type="project" value="UniProtKB-SubCell"/>
</dbReference>
<keyword evidence="6" id="KW-0547">Nucleotide-binding</keyword>
<evidence type="ECO:0000313" key="14">
    <source>
        <dbReference type="Proteomes" id="UP000193920"/>
    </source>
</evidence>
<dbReference type="GO" id="GO:0005319">
    <property type="term" value="F:lipid transporter activity"/>
    <property type="evidence" value="ECO:0007669"/>
    <property type="project" value="TreeGrafter"/>
</dbReference>
<protein>
    <recommendedName>
        <fullName evidence="12">ABC transporter domain-containing protein</fullName>
    </recommendedName>
</protein>
<keyword evidence="14" id="KW-1185">Reference proteome</keyword>
<organism evidence="13 14">
    <name type="scientific">Neocallimastix californiae</name>
    <dbReference type="NCBI Taxonomy" id="1754190"/>
    <lineage>
        <taxon>Eukaryota</taxon>
        <taxon>Fungi</taxon>
        <taxon>Fungi incertae sedis</taxon>
        <taxon>Chytridiomycota</taxon>
        <taxon>Chytridiomycota incertae sedis</taxon>
        <taxon>Neocallimastigomycetes</taxon>
        <taxon>Neocallimastigales</taxon>
        <taxon>Neocallimastigaceae</taxon>
        <taxon>Neocallimastix</taxon>
    </lineage>
</organism>
<evidence type="ECO:0000256" key="9">
    <source>
        <dbReference type="ARBA" id="ARBA00023136"/>
    </source>
</evidence>
<keyword evidence="3" id="KW-0813">Transport</keyword>
<evidence type="ECO:0000256" key="10">
    <source>
        <dbReference type="SAM" id="MobiDB-lite"/>
    </source>
</evidence>
<feature type="transmembrane region" description="Helical" evidence="11">
    <location>
        <begin position="1090"/>
        <end position="1108"/>
    </location>
</feature>
<feature type="region of interest" description="Disordered" evidence="10">
    <location>
        <begin position="1478"/>
        <end position="1520"/>
    </location>
</feature>
<feature type="transmembrane region" description="Helical" evidence="11">
    <location>
        <begin position="291"/>
        <end position="312"/>
    </location>
</feature>
<feature type="transmembrane region" description="Helical" evidence="11">
    <location>
        <begin position="333"/>
        <end position="358"/>
    </location>
</feature>
<comment type="caution">
    <text evidence="13">The sequence shown here is derived from an EMBL/GenBank/DDBJ whole genome shotgun (WGS) entry which is preliminary data.</text>
</comment>
<keyword evidence="5" id="KW-0677">Repeat</keyword>
<feature type="domain" description="ABC transporter" evidence="12">
    <location>
        <begin position="547"/>
        <end position="775"/>
    </location>
</feature>
<dbReference type="InterPro" id="IPR013525">
    <property type="entry name" value="ABC2_TM"/>
</dbReference>
<feature type="transmembrane region" description="Helical" evidence="11">
    <location>
        <begin position="1272"/>
        <end position="1293"/>
    </location>
</feature>
<dbReference type="GO" id="GO:0016887">
    <property type="term" value="F:ATP hydrolysis activity"/>
    <property type="evidence" value="ECO:0007669"/>
    <property type="project" value="InterPro"/>
</dbReference>
<keyword evidence="8 11" id="KW-1133">Transmembrane helix</keyword>
<evidence type="ECO:0000256" key="3">
    <source>
        <dbReference type="ARBA" id="ARBA00022448"/>
    </source>
</evidence>
<feature type="compositionally biased region" description="Low complexity" evidence="10">
    <location>
        <begin position="807"/>
        <end position="835"/>
    </location>
</feature>
<dbReference type="PANTHER" id="PTHR19229">
    <property type="entry name" value="ATP-BINDING CASSETTE TRANSPORTER SUBFAMILY A ABCA"/>
    <property type="match status" value="1"/>
</dbReference>
<feature type="transmembrane region" description="Helical" evidence="11">
    <location>
        <begin position="1196"/>
        <end position="1226"/>
    </location>
</feature>
<dbReference type="CDD" id="cd03263">
    <property type="entry name" value="ABC_subfamily_A"/>
    <property type="match status" value="2"/>
</dbReference>
<keyword evidence="9 11" id="KW-0472">Membrane</keyword>
<feature type="compositionally biased region" description="Basic and acidic residues" evidence="10">
    <location>
        <begin position="1488"/>
        <end position="1520"/>
    </location>
</feature>
<dbReference type="InterPro" id="IPR003439">
    <property type="entry name" value="ABC_transporter-like_ATP-bd"/>
</dbReference>
<comment type="subcellular location">
    <subcellularLocation>
        <location evidence="1">Membrane</location>
        <topology evidence="1">Multi-pass membrane protein</topology>
    </subcellularLocation>
</comment>
<feature type="transmembrane region" description="Helical" evidence="11">
    <location>
        <begin position="966"/>
        <end position="984"/>
    </location>
</feature>
<feature type="transmembrane region" description="Helical" evidence="11">
    <location>
        <begin position="398"/>
        <end position="415"/>
    </location>
</feature>
<feature type="region of interest" description="Disordered" evidence="10">
    <location>
        <begin position="804"/>
        <end position="836"/>
    </location>
</feature>
<sequence>MFFQQLKTLLWRNVILKKRRIFSTLSEIIIPIIILIILVIRNKSGRNSNSFLFEKVNNQSPYIVNNSTRITNLETRNKYYIAFSPDFDTQTQNRFIENFKSNTYFSSFKYIESDKEFSTPGIENYVLNDFGEIEEDELFNPDEENNLDNLGNDNDNISNNNDDNVENNTTDPKENNKNDKLTKRQNESASQEFKIFTYHNEDDLFEDIKQNSFKLNGDFLFSEVYAIIFNSKLFEDYKEYLKVNNLQIITSNAVMKTLNSNINSDIEFTFKIMDRIEYSKQNEVNGIVSNIPILMLFYFVPCICTLLNHLISEKESKIKESLIMVGLNKSVSWISWTIIYSIYIVIASIVAVIIMSAFKMISYIHWTIILTILIIFGLSCCSISFTLSTLINKTKRTITTWILFFLIFLALYVFAQILHEGTTAECIFGIVFPPVAYSLIFKQFVNLERLKRSVSFGDMFENSILRKYFIILVVSFILYFLLAIYLDNILPQGSNIHKKWHFFITDLFRHSKKTNRSNYKTTSSDNIDDDNNNSFIEKEPEGLKKSVEVNHISRKFKVKKEEIEILKDISFNAYDNEIFAILGHNGAGKSTLFRIMTGELSSTDGEVYYDDVPIHDNKAKICKQFGYCPQFDTFNRHLTVGEHIQLFAGIKGIKIDVDKTLEEINLLDKKNHFSRYLSRGQKRKLSIALALLGSPNYVFLDEPTTGLDPYSRKFIWKLLSQKKKGCTIFVTTQYMDEADLLADRKMIISNSRINCLGTSLFLKNRFSMNYILNVNMVKEGDSALVDSVVDRYCLNASQNKVITSSHYNTSNNDENSNNNENNNYTNNNNNNNNNNKENVYIVSYSLPMNSSHLFKDIINDINGLIKDQTNSINNFSVTSPTLEEIFVKLENNNDEGRVEDDEIKRNIQQVKKFTALDMNNVDEDDALVKKLDPVFGKTKLYQSSSLKQICSIIKIRLKMFLRNKTYVLAYILLPVCLIGAYMFFESSYIDSLYYANTTYAPLKISPTLYDNVKWFKNTAASNGTALNIINSMNNNNNNNMANSISFENVDYDQQLTIASNKLTKESNYIGGLAGTDEGNQTLQFTIYNELKYNFAIPIGINLIYNAILEQNHVDKKISVSYNIISRYEDTFDEDDEEKIINTYPEQRRQTMEVELAMFISIAMSFLISIFGPMTVKEREEGITWQLYLNGTRRINYWIGIFLGDAIFLFIPFALLGIIGIFSGISICQPKELIYTLVITLLWIIGCLCHQYAMAQFFKRYSKCLRVFKMVNLILSIFISFFFLGESLLSHLLVKPKNGDSDDSSTLENSHYTLFQNAMYIFIIIFVPSAILFYFIKFIDVIYHKKLTIGKKDIQTFTLSKEYQAIVSDKTINKFEKNKIIAKSFFNWKLPSFSEVLKSKEILIIFGFAIALILLTKSLKCHKKYTSKEIEEKDVNLKNGPKDVYNEFQRVEQSLNEKFNQEGIALKVYRLSKDKTTSTVITKKSSHNIRREEENQKQKKQLKNENQKDSKKNDEVEIKIEDENEDENEKIYNEFTEDHSKNKHIRPVNDVTLGVDVGQCLGLLGPNGAGKTTVLSMIAGFLSRSHGDIIYGDKNLNDVNLSELSVGYLPQNNPLWELLTVKETIQFYLNICGYPSKNISQYTKTLIEACGIENQTNKKVCETNEGDKRKLSLIIAICSSPSYLILDEPTAGMDPFTRRYMWKFISELKNVRETATILTTHSTEEAEALCDRIAILMNGELMNQSKPRYVLEVFTDQPKEFEREYVKKENQNLFGLNDTESYDLSTSLTYQKYSVEMKPENISKVFSLMEKAKESGLVSQYNFGQSSLEQVFIESCK</sequence>
<dbReference type="PANTHER" id="PTHR19229:SF36">
    <property type="entry name" value="ATP-BINDING CASSETTE SUB-FAMILY A MEMBER 2"/>
    <property type="match status" value="1"/>
</dbReference>
<feature type="transmembrane region" description="Helical" evidence="11">
    <location>
        <begin position="364"/>
        <end position="391"/>
    </location>
</feature>
<feature type="transmembrane region" description="Helical" evidence="11">
    <location>
        <begin position="427"/>
        <end position="447"/>
    </location>
</feature>
<feature type="transmembrane region" description="Helical" evidence="11">
    <location>
        <begin position="1155"/>
        <end position="1175"/>
    </location>
</feature>
<dbReference type="InterPro" id="IPR026082">
    <property type="entry name" value="ABCA"/>
</dbReference>
<keyword evidence="7" id="KW-0067">ATP-binding</keyword>
<dbReference type="Proteomes" id="UP000193920">
    <property type="component" value="Unassembled WGS sequence"/>
</dbReference>
<dbReference type="InterPro" id="IPR027417">
    <property type="entry name" value="P-loop_NTPase"/>
</dbReference>
<feature type="compositionally biased region" description="Basic and acidic residues" evidence="10">
    <location>
        <begin position="171"/>
        <end position="186"/>
    </location>
</feature>
<evidence type="ECO:0000256" key="2">
    <source>
        <dbReference type="ARBA" id="ARBA00008869"/>
    </source>
</evidence>
<feature type="transmembrane region" description="Helical" evidence="11">
    <location>
        <begin position="1401"/>
        <end position="1418"/>
    </location>
</feature>
<proteinExistence type="inferred from homology"/>
<gene>
    <name evidence="13" type="ORF">LY90DRAFT_705338</name>
</gene>
<dbReference type="Gene3D" id="3.40.50.300">
    <property type="entry name" value="P-loop containing nucleotide triphosphate hydrolases"/>
    <property type="match status" value="2"/>
</dbReference>
<feature type="transmembrane region" description="Helical" evidence="11">
    <location>
        <begin position="468"/>
        <end position="486"/>
    </location>
</feature>
<evidence type="ECO:0000256" key="5">
    <source>
        <dbReference type="ARBA" id="ARBA00022737"/>
    </source>
</evidence>
<evidence type="ECO:0000259" key="12">
    <source>
        <dbReference type="PROSITE" id="PS50893"/>
    </source>
</evidence>
<feature type="region of interest" description="Disordered" evidence="10">
    <location>
        <begin position="141"/>
        <end position="186"/>
    </location>
</feature>
<dbReference type="Pfam" id="PF00005">
    <property type="entry name" value="ABC_tran"/>
    <property type="match status" value="2"/>
</dbReference>
<dbReference type="SMART" id="SM00382">
    <property type="entry name" value="AAA"/>
    <property type="match status" value="2"/>
</dbReference>
<dbReference type="Pfam" id="PF12698">
    <property type="entry name" value="ABC2_membrane_3"/>
    <property type="match status" value="2"/>
</dbReference>
<dbReference type="FunFam" id="3.40.50.300:FF:000335">
    <property type="entry name" value="ATP binding cassette subfamily A member 5"/>
    <property type="match status" value="1"/>
</dbReference>
<evidence type="ECO:0000313" key="13">
    <source>
        <dbReference type="EMBL" id="ORY31343.1"/>
    </source>
</evidence>
<dbReference type="GO" id="GO:0140359">
    <property type="term" value="F:ABC-type transporter activity"/>
    <property type="evidence" value="ECO:0007669"/>
    <property type="project" value="InterPro"/>
</dbReference>
<dbReference type="InterPro" id="IPR003593">
    <property type="entry name" value="AAA+_ATPase"/>
</dbReference>
<evidence type="ECO:0000256" key="8">
    <source>
        <dbReference type="ARBA" id="ARBA00022989"/>
    </source>
</evidence>
<feature type="compositionally biased region" description="Low complexity" evidence="10">
    <location>
        <begin position="147"/>
        <end position="168"/>
    </location>
</feature>
<dbReference type="STRING" id="1754190.A0A1Y2B940"/>
<dbReference type="SUPFAM" id="SSF52540">
    <property type="entry name" value="P-loop containing nucleoside triphosphate hydrolases"/>
    <property type="match status" value="2"/>
</dbReference>
<keyword evidence="4 11" id="KW-0812">Transmembrane</keyword>
<evidence type="ECO:0000256" key="11">
    <source>
        <dbReference type="SAM" id="Phobius"/>
    </source>
</evidence>
<feature type="transmembrane region" description="Helical" evidence="11">
    <location>
        <begin position="1313"/>
        <end position="1335"/>
    </location>
</feature>
<feature type="domain" description="ABC transporter" evidence="12">
    <location>
        <begin position="1517"/>
        <end position="1762"/>
    </location>
</feature>
<dbReference type="GO" id="GO:0005524">
    <property type="term" value="F:ATP binding"/>
    <property type="evidence" value="ECO:0007669"/>
    <property type="project" value="UniProtKB-KW"/>
</dbReference>
<reference evidence="13 14" key="1">
    <citation type="submission" date="2016-08" db="EMBL/GenBank/DDBJ databases">
        <title>A Parts List for Fungal Cellulosomes Revealed by Comparative Genomics.</title>
        <authorList>
            <consortium name="DOE Joint Genome Institute"/>
            <person name="Haitjema C.H."/>
            <person name="Gilmore S.P."/>
            <person name="Henske J.K."/>
            <person name="Solomon K.V."/>
            <person name="De Groot R."/>
            <person name="Kuo A."/>
            <person name="Mondo S.J."/>
            <person name="Salamov A.A."/>
            <person name="Labutti K."/>
            <person name="Zhao Z."/>
            <person name="Chiniquy J."/>
            <person name="Barry K."/>
            <person name="Brewer H.M."/>
            <person name="Purvine S.O."/>
            <person name="Wright A.T."/>
            <person name="Boxma B."/>
            <person name="Van Alen T."/>
            <person name="Hackstein J.H."/>
            <person name="Baker S.E."/>
            <person name="Grigoriev I.V."/>
            <person name="O'Malley M.A."/>
        </authorList>
    </citation>
    <scope>NUCLEOTIDE SEQUENCE [LARGE SCALE GENOMIC DNA]</scope>
    <source>
        <strain evidence="13 14">G1</strain>
    </source>
</reference>
<feature type="transmembrane region" description="Helical" evidence="11">
    <location>
        <begin position="1232"/>
        <end position="1252"/>
    </location>
</feature>
<feature type="transmembrane region" description="Helical" evidence="11">
    <location>
        <begin position="21"/>
        <end position="40"/>
    </location>
</feature>
<comment type="similarity">
    <text evidence="2">Belongs to the ABC transporter superfamily. ABCA family.</text>
</comment>
<accession>A0A1Y2B940</accession>
<evidence type="ECO:0000256" key="1">
    <source>
        <dbReference type="ARBA" id="ARBA00004141"/>
    </source>
</evidence>
<evidence type="ECO:0000256" key="7">
    <source>
        <dbReference type="ARBA" id="ARBA00022840"/>
    </source>
</evidence>
<dbReference type="EMBL" id="MCOG01000170">
    <property type="protein sequence ID" value="ORY31343.1"/>
    <property type="molecule type" value="Genomic_DNA"/>
</dbReference>
<name>A0A1Y2B940_9FUNG</name>